<reference evidence="2 3" key="1">
    <citation type="journal article" date="2015" name="Nat. Commun.">
        <title>Lucilia cuprina genome unlocks parasitic fly biology to underpin future interventions.</title>
        <authorList>
            <person name="Anstead C.A."/>
            <person name="Korhonen P.K."/>
            <person name="Young N.D."/>
            <person name="Hall R.S."/>
            <person name="Jex A.R."/>
            <person name="Murali S.C."/>
            <person name="Hughes D.S."/>
            <person name="Lee S.F."/>
            <person name="Perry T."/>
            <person name="Stroehlein A.J."/>
            <person name="Ansell B.R."/>
            <person name="Breugelmans B."/>
            <person name="Hofmann A."/>
            <person name="Qu J."/>
            <person name="Dugan S."/>
            <person name="Lee S.L."/>
            <person name="Chao H."/>
            <person name="Dinh H."/>
            <person name="Han Y."/>
            <person name="Doddapaneni H.V."/>
            <person name="Worley K.C."/>
            <person name="Muzny D.M."/>
            <person name="Ioannidis P."/>
            <person name="Waterhouse R.M."/>
            <person name="Zdobnov E.M."/>
            <person name="James P.J."/>
            <person name="Bagnall N.H."/>
            <person name="Kotze A.C."/>
            <person name="Gibbs R.A."/>
            <person name="Richards S."/>
            <person name="Batterham P."/>
            <person name="Gasser R.B."/>
        </authorList>
    </citation>
    <scope>NUCLEOTIDE SEQUENCE [LARGE SCALE GENOMIC DNA]</scope>
    <source>
        <strain evidence="2 3">LS</strain>
        <tissue evidence="2">Full body</tissue>
    </source>
</reference>
<protein>
    <recommendedName>
        <fullName evidence="1">N-acetyltransferase domain-containing protein</fullName>
    </recommendedName>
</protein>
<name>A0A0L0CAX3_LUCCU</name>
<dbReference type="PANTHER" id="PTHR20958">
    <property type="entry name" value="GLYCINE N-ACYLTRANSFERASE-LIKE PROTEIN"/>
    <property type="match status" value="1"/>
</dbReference>
<dbReference type="Pfam" id="PF08445">
    <property type="entry name" value="FR47"/>
    <property type="match status" value="1"/>
</dbReference>
<gene>
    <name evidence="2" type="ORF">FF38_06577</name>
</gene>
<dbReference type="OMA" id="ITHLHWV"/>
<sequence length="289" mass="33452">MASCEQDLKSCDVEMLNKLVEIPANKWPVLRDLYTKRKDRAACYNLLQSFISWKNKEPELELTIYSLNGDWEADGTFIAKFLNQIFFNTCSDNVQQVLKALKCLDPSEYYVLSGYQDFLVPVVKQYLKDCGFDEADYNPTSTFWYHIPKEQAKQFQIEPPNNIELKPLEECHVEQINNMWSHRLPYSVEMITTLIRHNESVGIFEDENLVGWCLIRPLGSLGLLRILDSHKRRGLGNLAVRYLSKFLADNDIEVAATVVFDNVPSCSMFDKLGFKVIDKVYWVDKPANK</sequence>
<dbReference type="AlphaFoldDB" id="A0A0L0CAX3"/>
<dbReference type="STRING" id="7375.A0A0L0CAX3"/>
<dbReference type="PANTHER" id="PTHR20958:SF10">
    <property type="entry name" value="GH05617P-RELATED"/>
    <property type="match status" value="1"/>
</dbReference>
<proteinExistence type="predicted"/>
<dbReference type="InterPro" id="IPR013653">
    <property type="entry name" value="GCN5-like_dom"/>
</dbReference>
<dbReference type="GO" id="GO:0016747">
    <property type="term" value="F:acyltransferase activity, transferring groups other than amino-acyl groups"/>
    <property type="evidence" value="ECO:0007669"/>
    <property type="project" value="InterPro"/>
</dbReference>
<feature type="domain" description="N-acetyltransferase" evidence="1">
    <location>
        <begin position="163"/>
        <end position="289"/>
    </location>
</feature>
<dbReference type="SUPFAM" id="SSF55729">
    <property type="entry name" value="Acyl-CoA N-acyltransferases (Nat)"/>
    <property type="match status" value="1"/>
</dbReference>
<comment type="caution">
    <text evidence="2">The sequence shown here is derived from an EMBL/GenBank/DDBJ whole genome shotgun (WGS) entry which is preliminary data.</text>
</comment>
<organism evidence="2 3">
    <name type="scientific">Lucilia cuprina</name>
    <name type="common">Green bottle fly</name>
    <name type="synonym">Australian sheep blowfly</name>
    <dbReference type="NCBI Taxonomy" id="7375"/>
    <lineage>
        <taxon>Eukaryota</taxon>
        <taxon>Metazoa</taxon>
        <taxon>Ecdysozoa</taxon>
        <taxon>Arthropoda</taxon>
        <taxon>Hexapoda</taxon>
        <taxon>Insecta</taxon>
        <taxon>Pterygota</taxon>
        <taxon>Neoptera</taxon>
        <taxon>Endopterygota</taxon>
        <taxon>Diptera</taxon>
        <taxon>Brachycera</taxon>
        <taxon>Muscomorpha</taxon>
        <taxon>Oestroidea</taxon>
        <taxon>Calliphoridae</taxon>
        <taxon>Luciliinae</taxon>
        <taxon>Lucilia</taxon>
    </lineage>
</organism>
<dbReference type="OrthoDB" id="7305308at2759"/>
<dbReference type="InterPro" id="IPR053225">
    <property type="entry name" value="Acyl-CoA_N-acyltransferase"/>
</dbReference>
<dbReference type="EMBL" id="JRES01000668">
    <property type="protein sequence ID" value="KNC29391.1"/>
    <property type="molecule type" value="Genomic_DNA"/>
</dbReference>
<dbReference type="InterPro" id="IPR000182">
    <property type="entry name" value="GNAT_dom"/>
</dbReference>
<dbReference type="Proteomes" id="UP000037069">
    <property type="component" value="Unassembled WGS sequence"/>
</dbReference>
<evidence type="ECO:0000313" key="3">
    <source>
        <dbReference type="Proteomes" id="UP000037069"/>
    </source>
</evidence>
<dbReference type="InterPro" id="IPR016181">
    <property type="entry name" value="Acyl_CoA_acyltransferase"/>
</dbReference>
<accession>A0A0L0CAX3</accession>
<keyword evidence="3" id="KW-1185">Reference proteome</keyword>
<evidence type="ECO:0000313" key="2">
    <source>
        <dbReference type="EMBL" id="KNC29391.1"/>
    </source>
</evidence>
<dbReference type="Gene3D" id="3.40.630.30">
    <property type="match status" value="2"/>
</dbReference>
<dbReference type="PROSITE" id="PS51186">
    <property type="entry name" value="GNAT"/>
    <property type="match status" value="1"/>
</dbReference>
<evidence type="ECO:0000259" key="1">
    <source>
        <dbReference type="PROSITE" id="PS51186"/>
    </source>
</evidence>